<dbReference type="PANTHER" id="PTHR33643">
    <property type="entry name" value="UREASE ACCESSORY PROTEIN D"/>
    <property type="match status" value="1"/>
</dbReference>
<name>A0A6J4H967_9PROT</name>
<dbReference type="PANTHER" id="PTHR33643:SF1">
    <property type="entry name" value="UREASE ACCESSORY PROTEIN D"/>
    <property type="match status" value="1"/>
</dbReference>
<comment type="subcellular location">
    <subcellularLocation>
        <location evidence="3">Cytoplasm</location>
    </subcellularLocation>
</comment>
<dbReference type="HAMAP" id="MF_01384">
    <property type="entry name" value="UreD"/>
    <property type="match status" value="1"/>
</dbReference>
<keyword evidence="2 3" id="KW-0143">Chaperone</keyword>
<feature type="region of interest" description="Disordered" evidence="4">
    <location>
        <begin position="1"/>
        <end position="23"/>
    </location>
</feature>
<keyword evidence="3" id="KW-0996">Nickel insertion</keyword>
<feature type="compositionally biased region" description="Basic and acidic residues" evidence="4">
    <location>
        <begin position="1"/>
        <end position="10"/>
    </location>
</feature>
<evidence type="ECO:0000313" key="5">
    <source>
        <dbReference type="EMBL" id="CAA9217829.1"/>
    </source>
</evidence>
<dbReference type="InterPro" id="IPR002669">
    <property type="entry name" value="UreD"/>
</dbReference>
<protein>
    <recommendedName>
        <fullName evidence="3">Urease accessory protein UreD</fullName>
    </recommendedName>
</protein>
<comment type="function">
    <text evidence="3">Required for maturation of urease via the functional incorporation of the urease nickel metallocenter.</text>
</comment>
<evidence type="ECO:0000256" key="2">
    <source>
        <dbReference type="ARBA" id="ARBA00023186"/>
    </source>
</evidence>
<keyword evidence="3" id="KW-0963">Cytoplasm</keyword>
<dbReference type="Pfam" id="PF01774">
    <property type="entry name" value="UreD"/>
    <property type="match status" value="1"/>
</dbReference>
<gene>
    <name evidence="3" type="primary">ureD</name>
    <name evidence="5" type="ORF">AVDCRST_MAG04-490</name>
</gene>
<comment type="similarity">
    <text evidence="1 3">Belongs to the UreD family.</text>
</comment>
<dbReference type="GO" id="GO:0005737">
    <property type="term" value="C:cytoplasm"/>
    <property type="evidence" value="ECO:0007669"/>
    <property type="project" value="UniProtKB-SubCell"/>
</dbReference>
<organism evidence="5">
    <name type="scientific">uncultured Acetobacteraceae bacterium</name>
    <dbReference type="NCBI Taxonomy" id="169975"/>
    <lineage>
        <taxon>Bacteria</taxon>
        <taxon>Pseudomonadati</taxon>
        <taxon>Pseudomonadota</taxon>
        <taxon>Alphaproteobacteria</taxon>
        <taxon>Acetobacterales</taxon>
        <taxon>Acetobacteraceae</taxon>
        <taxon>environmental samples</taxon>
    </lineage>
</organism>
<dbReference type="EMBL" id="CADCTL010000034">
    <property type="protein sequence ID" value="CAA9217829.1"/>
    <property type="molecule type" value="Genomic_DNA"/>
</dbReference>
<evidence type="ECO:0000256" key="3">
    <source>
        <dbReference type="HAMAP-Rule" id="MF_01384"/>
    </source>
</evidence>
<reference evidence="5" key="1">
    <citation type="submission" date="2020-02" db="EMBL/GenBank/DDBJ databases">
        <authorList>
            <person name="Meier V. D."/>
        </authorList>
    </citation>
    <scope>NUCLEOTIDE SEQUENCE</scope>
    <source>
        <strain evidence="5">AVDCRST_MAG04</strain>
    </source>
</reference>
<proteinExistence type="inferred from homology"/>
<evidence type="ECO:0000256" key="4">
    <source>
        <dbReference type="SAM" id="MobiDB-lite"/>
    </source>
</evidence>
<comment type="subunit">
    <text evidence="3">UreD, UreF and UreG form a complex that acts as a GTP-hydrolysis-dependent molecular chaperone, activating the urease apoprotein by helping to assemble the nickel containing metallocenter of UreC. The UreE protein probably delivers the nickel.</text>
</comment>
<dbReference type="AlphaFoldDB" id="A0A6J4H967"/>
<accession>A0A6J4H967</accession>
<sequence length="284" mass="29645">MLQRMPRDHPTTAPPPRHQRADGAFELRFGPGGALRHLFQQAPLRVLFPSPEPGEPPLAAVVNCAGGLAGGDALRQEVRLEAGARATVSTAAAEKVYRSLGPETRVATRLSLGPGARLEWMPQETILFDGARLERRLRADLAEGATLLAAETLVFGRAARNERMRSGALLDAWRVVGPDGLLWADALALPDDPGEALAAPFGFAGAEALGTLLLAGAGAEAGRDLLRAMGAAAPGGATLPRPGLLLARWLGSASAVRASVGTAIVALRAGLLDLAPRLPRLWTT</sequence>
<evidence type="ECO:0000256" key="1">
    <source>
        <dbReference type="ARBA" id="ARBA00007177"/>
    </source>
</evidence>
<dbReference type="GO" id="GO:0016151">
    <property type="term" value="F:nickel cation binding"/>
    <property type="evidence" value="ECO:0007669"/>
    <property type="project" value="UniProtKB-UniRule"/>
</dbReference>